<reference evidence="2 3" key="1">
    <citation type="journal article" date="2024" name="IMA Fungus">
        <title>Apiospora arundinis, a panoply of carbohydrate-active enzymes and secondary metabolites.</title>
        <authorList>
            <person name="Sorensen T."/>
            <person name="Petersen C."/>
            <person name="Muurmann A.T."/>
            <person name="Christiansen J.V."/>
            <person name="Brundto M.L."/>
            <person name="Overgaard C.K."/>
            <person name="Boysen A.T."/>
            <person name="Wollenberg R.D."/>
            <person name="Larsen T.O."/>
            <person name="Sorensen J.L."/>
            <person name="Nielsen K.L."/>
            <person name="Sondergaard T.E."/>
        </authorList>
    </citation>
    <scope>NUCLEOTIDE SEQUENCE [LARGE SCALE GENOMIC DNA]</scope>
    <source>
        <strain evidence="2 3">AAU 773</strain>
    </source>
</reference>
<organism evidence="2 3">
    <name type="scientific">Apiospora arundinis</name>
    <dbReference type="NCBI Taxonomy" id="335852"/>
    <lineage>
        <taxon>Eukaryota</taxon>
        <taxon>Fungi</taxon>
        <taxon>Dikarya</taxon>
        <taxon>Ascomycota</taxon>
        <taxon>Pezizomycotina</taxon>
        <taxon>Sordariomycetes</taxon>
        <taxon>Xylariomycetidae</taxon>
        <taxon>Amphisphaeriales</taxon>
        <taxon>Apiosporaceae</taxon>
        <taxon>Apiospora</taxon>
    </lineage>
</organism>
<feature type="coiled-coil region" evidence="1">
    <location>
        <begin position="32"/>
        <end position="103"/>
    </location>
</feature>
<keyword evidence="1" id="KW-0175">Coiled coil</keyword>
<sequence>MLRPGHTTVYSPADQGLLQGLLQQQAQMLGGMRDMSHELAVLRQEVNQIREGNFRCEQKHTVSEQNENLRLENHDLEIECEKLRQLNQQLKHKNQEYVDILIKSPSDRVLDQDVISSFKDLRTAVYGAVTEICAPKVKEMKPLDSLEHKTILRGLVNKGPCDVSRVMNHICRVITQALVKCIFDLPLFGYFSPTSSAANTLKDVEQHFAETVPMDHLEDVAQWRVATIKCSSYYKTDGNSPTREAEKKVWRRIGPIFQYDKSAESAARMRIRQICNDALELKLLMRKAEDEFQVEEQFCIGKRVAGMADFVVKFGEEPSGIGNLPETVAFAKFGALFKYSNGESSGEPIVLEKAHAVVYAKALK</sequence>
<keyword evidence="3" id="KW-1185">Reference proteome</keyword>
<protein>
    <submittedName>
        <fullName evidence="2">Uncharacterized protein</fullName>
    </submittedName>
</protein>
<evidence type="ECO:0000256" key="1">
    <source>
        <dbReference type="SAM" id="Coils"/>
    </source>
</evidence>
<accession>A0ABR2JI22</accession>
<dbReference type="Proteomes" id="UP001390339">
    <property type="component" value="Unassembled WGS sequence"/>
</dbReference>
<proteinExistence type="predicted"/>
<evidence type="ECO:0000313" key="3">
    <source>
        <dbReference type="Proteomes" id="UP001390339"/>
    </source>
</evidence>
<name>A0ABR2JI22_9PEZI</name>
<gene>
    <name evidence="2" type="ORF">PGQ11_002326</name>
</gene>
<comment type="caution">
    <text evidence="2">The sequence shown here is derived from an EMBL/GenBank/DDBJ whole genome shotgun (WGS) entry which is preliminary data.</text>
</comment>
<evidence type="ECO:0000313" key="2">
    <source>
        <dbReference type="EMBL" id="KAK8877380.1"/>
    </source>
</evidence>
<dbReference type="EMBL" id="JAPCWZ010000002">
    <property type="protein sequence ID" value="KAK8877380.1"/>
    <property type="molecule type" value="Genomic_DNA"/>
</dbReference>